<evidence type="ECO:0000256" key="1">
    <source>
        <dbReference type="SAM" id="MobiDB-lite"/>
    </source>
</evidence>
<name>A0AAD9CVA6_PAPLA</name>
<organism evidence="2 3">
    <name type="scientific">Papiliotrema laurentii</name>
    <name type="common">Cryptococcus laurentii</name>
    <dbReference type="NCBI Taxonomy" id="5418"/>
    <lineage>
        <taxon>Eukaryota</taxon>
        <taxon>Fungi</taxon>
        <taxon>Dikarya</taxon>
        <taxon>Basidiomycota</taxon>
        <taxon>Agaricomycotina</taxon>
        <taxon>Tremellomycetes</taxon>
        <taxon>Tremellales</taxon>
        <taxon>Rhynchogastremaceae</taxon>
        <taxon>Papiliotrema</taxon>
    </lineage>
</organism>
<reference evidence="2" key="1">
    <citation type="submission" date="2023-02" db="EMBL/GenBank/DDBJ databases">
        <title>Identification and recombinant expression of a fungal hydrolase from Papiliotrema laurentii that hydrolyzes apple cutin and clears colloidal polyester polyurethane.</title>
        <authorList>
            <consortium name="DOE Joint Genome Institute"/>
            <person name="Roman V.A."/>
            <person name="Bojanowski C."/>
            <person name="Crable B.R."/>
            <person name="Wagner D.N."/>
            <person name="Hung C.S."/>
            <person name="Nadeau L.J."/>
            <person name="Schratz L."/>
            <person name="Haridas S."/>
            <person name="Pangilinan J."/>
            <person name="Lipzen A."/>
            <person name="Na H."/>
            <person name="Yan M."/>
            <person name="Ng V."/>
            <person name="Grigoriev I.V."/>
            <person name="Spatafora J.W."/>
            <person name="Barlow D."/>
            <person name="Biffinger J."/>
            <person name="Kelley-Loughnane N."/>
            <person name="Varaljay V.A."/>
            <person name="Crookes-Goodson W.J."/>
        </authorList>
    </citation>
    <scope>NUCLEOTIDE SEQUENCE</scope>
    <source>
        <strain evidence="2">5307AH</strain>
    </source>
</reference>
<keyword evidence="3" id="KW-1185">Reference proteome</keyword>
<dbReference type="Proteomes" id="UP001182556">
    <property type="component" value="Unassembled WGS sequence"/>
</dbReference>
<dbReference type="AlphaFoldDB" id="A0AAD9CVA6"/>
<evidence type="ECO:0000313" key="3">
    <source>
        <dbReference type="Proteomes" id="UP001182556"/>
    </source>
</evidence>
<feature type="region of interest" description="Disordered" evidence="1">
    <location>
        <begin position="97"/>
        <end position="144"/>
    </location>
</feature>
<dbReference type="EMBL" id="JAODAN010000011">
    <property type="protein sequence ID" value="KAK1921248.1"/>
    <property type="molecule type" value="Genomic_DNA"/>
</dbReference>
<evidence type="ECO:0000313" key="2">
    <source>
        <dbReference type="EMBL" id="KAK1921248.1"/>
    </source>
</evidence>
<comment type="caution">
    <text evidence="2">The sequence shown here is derived from an EMBL/GenBank/DDBJ whole genome shotgun (WGS) entry which is preliminary data.</text>
</comment>
<sequence length="159" mass="18134">MLASMAQKRCQRLAKQKSQSGTTVRPVAFAWWSQWFSLITFVNCVDIDLTRTLHSHSAQFYTRRELLNGPRRQKRTPWETKKRKLLETEGTLVSLDHVDTDTPIMGSHASRQTSSISGQSNVREQKASLESSKPAPRSSYKRRDMFRALDAPSIIALGR</sequence>
<feature type="compositionally biased region" description="Polar residues" evidence="1">
    <location>
        <begin position="109"/>
        <end position="122"/>
    </location>
</feature>
<protein>
    <submittedName>
        <fullName evidence="2">Uncharacterized protein</fullName>
    </submittedName>
</protein>
<proteinExistence type="predicted"/>
<gene>
    <name evidence="2" type="ORF">DB88DRAFT_548406</name>
</gene>
<accession>A0AAD9CVA6</accession>